<reference evidence="1" key="1">
    <citation type="submission" date="2022-10" db="EMBL/GenBank/DDBJ databases">
        <title>Complete Genome of Trichothecium roseum strain YXFP-22015, a Plant Pathogen Isolated from Citrus.</title>
        <authorList>
            <person name="Wang Y."/>
            <person name="Zhu L."/>
        </authorList>
    </citation>
    <scope>NUCLEOTIDE SEQUENCE</scope>
    <source>
        <strain evidence="1">YXFP-22015</strain>
    </source>
</reference>
<name>A0ACC0UTI1_9HYPO</name>
<evidence type="ECO:0000313" key="2">
    <source>
        <dbReference type="Proteomes" id="UP001163324"/>
    </source>
</evidence>
<gene>
    <name evidence="1" type="ORF">N3K66_008330</name>
</gene>
<protein>
    <submittedName>
        <fullName evidence="1">Uncharacterized protein</fullName>
    </submittedName>
</protein>
<dbReference type="Proteomes" id="UP001163324">
    <property type="component" value="Chromosome 8"/>
</dbReference>
<sequence>MKEQRGYTCPFRVEPLKTTDAPASSDKPLRLVLPASFRTRADNLTASTKDVASCIQAEFDLRRIETVFHWLWIVGRPMPPRPLHHQILLSRHIFITEQMDMHLVWTSGRMFIKPIPRFLLMPDFWSDHLACLPGCICHVVVDSAASSNADNAICRHHKLRRSALGFLFSYAALVSHESDFIIAQDKHLLPPQVSWSDWTILIEQVLAMDHIYRSIHPRFIYGELRLSRLNKIYSITQPPFLRGYMSQWQRYGDFFHDNLAVLAASTIYIVVVLTAMQVGLATDSLSGNADFQSASYGFTVFSIIGPLGALGLIALCFGYIFFNNLIVAIMYKIRRFKDIGVVDDNV</sequence>
<dbReference type="EMBL" id="CM047947">
    <property type="protein sequence ID" value="KAI9897308.1"/>
    <property type="molecule type" value="Genomic_DNA"/>
</dbReference>
<keyword evidence="2" id="KW-1185">Reference proteome</keyword>
<comment type="caution">
    <text evidence="1">The sequence shown here is derived from an EMBL/GenBank/DDBJ whole genome shotgun (WGS) entry which is preliminary data.</text>
</comment>
<organism evidence="1 2">
    <name type="scientific">Trichothecium roseum</name>
    <dbReference type="NCBI Taxonomy" id="47278"/>
    <lineage>
        <taxon>Eukaryota</taxon>
        <taxon>Fungi</taxon>
        <taxon>Dikarya</taxon>
        <taxon>Ascomycota</taxon>
        <taxon>Pezizomycotina</taxon>
        <taxon>Sordariomycetes</taxon>
        <taxon>Hypocreomycetidae</taxon>
        <taxon>Hypocreales</taxon>
        <taxon>Hypocreales incertae sedis</taxon>
        <taxon>Trichothecium</taxon>
    </lineage>
</organism>
<accession>A0ACC0UTI1</accession>
<proteinExistence type="predicted"/>
<evidence type="ECO:0000313" key="1">
    <source>
        <dbReference type="EMBL" id="KAI9897308.1"/>
    </source>
</evidence>